<proteinExistence type="predicted"/>
<protein>
    <submittedName>
        <fullName evidence="2">Uncharacterized protein</fullName>
    </submittedName>
</protein>
<evidence type="ECO:0000313" key="2">
    <source>
        <dbReference type="EMBL" id="CAE0385978.1"/>
    </source>
</evidence>
<sequence>MSSITSFFFTYIWISIISSFSCEPFFYPTFPITSFSRSQVGIISCYFLKPEQISSRIIKPRIFKPEAISAPFMSVIWSQWISTRTKEYIFNITSCTTSISIYTISIISWEVSKIYSVSS</sequence>
<keyword evidence="1" id="KW-0472">Membrane</keyword>
<dbReference type="AlphaFoldDB" id="A0A7S3NX71"/>
<feature type="transmembrane region" description="Helical" evidence="1">
    <location>
        <begin position="6"/>
        <end position="27"/>
    </location>
</feature>
<accession>A0A7S3NX71</accession>
<keyword evidence="1" id="KW-1133">Transmembrane helix</keyword>
<dbReference type="EMBL" id="HBIK01023547">
    <property type="protein sequence ID" value="CAE0385978.1"/>
    <property type="molecule type" value="Transcribed_RNA"/>
</dbReference>
<gene>
    <name evidence="2" type="ORF">ECRA1380_LOCUS10942</name>
</gene>
<name>A0A7S3NX71_EUPCR</name>
<keyword evidence="1" id="KW-0812">Transmembrane</keyword>
<organism evidence="2">
    <name type="scientific">Euplotes crassus</name>
    <dbReference type="NCBI Taxonomy" id="5936"/>
    <lineage>
        <taxon>Eukaryota</taxon>
        <taxon>Sar</taxon>
        <taxon>Alveolata</taxon>
        <taxon>Ciliophora</taxon>
        <taxon>Intramacronucleata</taxon>
        <taxon>Spirotrichea</taxon>
        <taxon>Hypotrichia</taxon>
        <taxon>Euplotida</taxon>
        <taxon>Euplotidae</taxon>
        <taxon>Moneuplotes</taxon>
    </lineage>
</organism>
<evidence type="ECO:0000256" key="1">
    <source>
        <dbReference type="SAM" id="Phobius"/>
    </source>
</evidence>
<reference evidence="2" key="1">
    <citation type="submission" date="2021-01" db="EMBL/GenBank/DDBJ databases">
        <authorList>
            <person name="Corre E."/>
            <person name="Pelletier E."/>
            <person name="Niang G."/>
            <person name="Scheremetjew M."/>
            <person name="Finn R."/>
            <person name="Kale V."/>
            <person name="Holt S."/>
            <person name="Cochrane G."/>
            <person name="Meng A."/>
            <person name="Brown T."/>
            <person name="Cohen L."/>
        </authorList>
    </citation>
    <scope>NUCLEOTIDE SEQUENCE</scope>
    <source>
        <strain evidence="2">CT5</strain>
    </source>
</reference>